<dbReference type="InterPro" id="IPR002563">
    <property type="entry name" value="Flavin_Rdtase-like_dom"/>
</dbReference>
<dbReference type="GO" id="GO:0042602">
    <property type="term" value="F:riboflavin reductase (NADPH) activity"/>
    <property type="evidence" value="ECO:0007669"/>
    <property type="project" value="TreeGrafter"/>
</dbReference>
<feature type="domain" description="GntR C-terminal" evidence="5">
    <location>
        <begin position="238"/>
        <end position="362"/>
    </location>
</feature>
<keyword evidence="2" id="KW-0805">Transcription regulation</keyword>
<reference evidence="7" key="1">
    <citation type="journal article" date="2014" name="Int. J. Syst. Evol. Microbiol.">
        <title>Complete genome sequence of Corynebacterium casei LMG S-19264T (=DSM 44701T), isolated from a smear-ripened cheese.</title>
        <authorList>
            <consortium name="US DOE Joint Genome Institute (JGI-PGF)"/>
            <person name="Walter F."/>
            <person name="Albersmeier A."/>
            <person name="Kalinowski J."/>
            <person name="Ruckert C."/>
        </authorList>
    </citation>
    <scope>NUCLEOTIDE SEQUENCE</scope>
    <source>
        <strain evidence="7">CGMCC 1.15794</strain>
    </source>
</reference>
<sequence>MLTELQTAPAVDQETFRFVVGHFASGVAVVTTSLEGVPYGTTVSAVSSLSMEPPMMLVCLNRTSQTHDKVKAARSFAINVLSADQDAEARRFARRSDAKFEGVDVEEIRGVPTLRGALARLVCVTDEEAVGGTHTVFMGRVVEARAAHAEPLAYYRGAFGAFHSAAEDAAYGAVRTWLLEHRELRGTPVPFERLEEELGLEPALLARAIANLALDRLVAAGPGEALTPLPITAELMSACIEGRATIECGVLMTRLRDADAETIRGIRELFDRMQALRGRDGAMGEFLDLNARLQARITSMAGSAELTRAFHRMGLGAVWNATVPPHSWSELFDDGPQRALVEALEARDAGAACRAVQQHAAVTKRIARELIEKSGGEV</sequence>
<keyword evidence="8" id="KW-1185">Reference proteome</keyword>
<dbReference type="InterPro" id="IPR012349">
    <property type="entry name" value="Split_barrel_FMN-bd"/>
</dbReference>
<evidence type="ECO:0000313" key="7">
    <source>
        <dbReference type="EMBL" id="GGH42371.1"/>
    </source>
</evidence>
<dbReference type="PANTHER" id="PTHR30466:SF1">
    <property type="entry name" value="FMN REDUCTASE (NADH) RUTF"/>
    <property type="match status" value="1"/>
</dbReference>
<dbReference type="Pfam" id="PF01613">
    <property type="entry name" value="Flavin_Reduct"/>
    <property type="match status" value="1"/>
</dbReference>
<accession>A0A917MLQ6</accession>
<dbReference type="RefSeq" id="WP_188755711.1">
    <property type="nucleotide sequence ID" value="NZ_BMJY01000005.1"/>
</dbReference>
<proteinExistence type="predicted"/>
<dbReference type="PANTHER" id="PTHR30466">
    <property type="entry name" value="FLAVIN REDUCTASE"/>
    <property type="match status" value="1"/>
</dbReference>
<dbReference type="InterPro" id="IPR008920">
    <property type="entry name" value="TF_FadR/GntR_C"/>
</dbReference>
<evidence type="ECO:0000313" key="8">
    <source>
        <dbReference type="Proteomes" id="UP000657592"/>
    </source>
</evidence>
<feature type="domain" description="Flavin reductase like" evidence="6">
    <location>
        <begin position="20"/>
        <end position="161"/>
    </location>
</feature>
<dbReference type="GO" id="GO:0003677">
    <property type="term" value="F:DNA binding"/>
    <property type="evidence" value="ECO:0007669"/>
    <property type="project" value="UniProtKB-KW"/>
</dbReference>
<evidence type="ECO:0000259" key="5">
    <source>
        <dbReference type="SMART" id="SM00895"/>
    </source>
</evidence>
<protein>
    <recommendedName>
        <fullName evidence="9">FCD domain-containing protein</fullName>
    </recommendedName>
</protein>
<dbReference type="Gene3D" id="1.20.120.530">
    <property type="entry name" value="GntR ligand-binding domain-like"/>
    <property type="match status" value="1"/>
</dbReference>
<gene>
    <name evidence="7" type="ORF">GCM10010921_15570</name>
</gene>
<name>A0A917MLQ6_9MICO</name>
<dbReference type="InterPro" id="IPR050268">
    <property type="entry name" value="NADH-dep_flavin_reductase"/>
</dbReference>
<comment type="caution">
    <text evidence="7">The sequence shown here is derived from an EMBL/GenBank/DDBJ whole genome shotgun (WGS) entry which is preliminary data.</text>
</comment>
<evidence type="ECO:0000259" key="6">
    <source>
        <dbReference type="SMART" id="SM00903"/>
    </source>
</evidence>
<keyword evidence="4" id="KW-0804">Transcription</keyword>
<dbReference type="Gene3D" id="2.30.110.10">
    <property type="entry name" value="Electron Transport, Fmn-binding Protein, Chain A"/>
    <property type="match status" value="1"/>
</dbReference>
<evidence type="ECO:0000256" key="4">
    <source>
        <dbReference type="ARBA" id="ARBA00023163"/>
    </source>
</evidence>
<organism evidence="7 8">
    <name type="scientific">Microbacterium album</name>
    <dbReference type="NCBI Taxonomy" id="2053191"/>
    <lineage>
        <taxon>Bacteria</taxon>
        <taxon>Bacillati</taxon>
        <taxon>Actinomycetota</taxon>
        <taxon>Actinomycetes</taxon>
        <taxon>Micrococcales</taxon>
        <taxon>Microbacteriaceae</taxon>
        <taxon>Microbacterium</taxon>
    </lineage>
</organism>
<dbReference type="InterPro" id="IPR011711">
    <property type="entry name" value="GntR_C"/>
</dbReference>
<dbReference type="SMART" id="SM00903">
    <property type="entry name" value="Flavin_Reduct"/>
    <property type="match status" value="1"/>
</dbReference>
<dbReference type="EMBL" id="BMJY01000005">
    <property type="protein sequence ID" value="GGH42371.1"/>
    <property type="molecule type" value="Genomic_DNA"/>
</dbReference>
<dbReference type="Pfam" id="PF07729">
    <property type="entry name" value="FCD"/>
    <property type="match status" value="1"/>
</dbReference>
<evidence type="ECO:0000256" key="3">
    <source>
        <dbReference type="ARBA" id="ARBA00023125"/>
    </source>
</evidence>
<reference evidence="7" key="2">
    <citation type="submission" date="2020-09" db="EMBL/GenBank/DDBJ databases">
        <authorList>
            <person name="Sun Q."/>
            <person name="Zhou Y."/>
        </authorList>
    </citation>
    <scope>NUCLEOTIDE SEQUENCE</scope>
    <source>
        <strain evidence="7">CGMCC 1.15794</strain>
    </source>
</reference>
<dbReference type="SUPFAM" id="SSF50475">
    <property type="entry name" value="FMN-binding split barrel"/>
    <property type="match status" value="1"/>
</dbReference>
<dbReference type="SUPFAM" id="SSF48008">
    <property type="entry name" value="GntR ligand-binding domain-like"/>
    <property type="match status" value="1"/>
</dbReference>
<dbReference type="GO" id="GO:0010181">
    <property type="term" value="F:FMN binding"/>
    <property type="evidence" value="ECO:0007669"/>
    <property type="project" value="InterPro"/>
</dbReference>
<dbReference type="Proteomes" id="UP000657592">
    <property type="component" value="Unassembled WGS sequence"/>
</dbReference>
<dbReference type="SMART" id="SM00895">
    <property type="entry name" value="FCD"/>
    <property type="match status" value="1"/>
</dbReference>
<keyword evidence="1" id="KW-0560">Oxidoreductase</keyword>
<evidence type="ECO:0000256" key="1">
    <source>
        <dbReference type="ARBA" id="ARBA00023002"/>
    </source>
</evidence>
<evidence type="ECO:0000256" key="2">
    <source>
        <dbReference type="ARBA" id="ARBA00023015"/>
    </source>
</evidence>
<dbReference type="AlphaFoldDB" id="A0A917MLQ6"/>
<keyword evidence="3" id="KW-0238">DNA-binding</keyword>
<evidence type="ECO:0008006" key="9">
    <source>
        <dbReference type="Google" id="ProtNLM"/>
    </source>
</evidence>